<dbReference type="AlphaFoldDB" id="A0A6J4JDD6"/>
<evidence type="ECO:0000313" key="2">
    <source>
        <dbReference type="EMBL" id="CAA9273310.1"/>
    </source>
</evidence>
<organism evidence="2">
    <name type="scientific">uncultured Actinomycetospora sp</name>
    <dbReference type="NCBI Taxonomy" id="1135996"/>
    <lineage>
        <taxon>Bacteria</taxon>
        <taxon>Bacillati</taxon>
        <taxon>Actinomycetota</taxon>
        <taxon>Actinomycetes</taxon>
        <taxon>Pseudonocardiales</taxon>
        <taxon>Pseudonocardiaceae</taxon>
        <taxon>Actinomycetospora</taxon>
        <taxon>environmental samples</taxon>
    </lineage>
</organism>
<feature type="non-terminal residue" evidence="2">
    <location>
        <position position="1"/>
    </location>
</feature>
<name>A0A6J4JDD6_9PSEU</name>
<accession>A0A6J4JDD6</accession>
<gene>
    <name evidence="2" type="ORF">AVDCRST_MAG54-3136</name>
</gene>
<reference evidence="2" key="1">
    <citation type="submission" date="2020-02" db="EMBL/GenBank/DDBJ databases">
        <authorList>
            <person name="Meier V. D."/>
        </authorList>
    </citation>
    <scope>NUCLEOTIDE SEQUENCE</scope>
    <source>
        <strain evidence="2">AVDCRST_MAG54</strain>
    </source>
</reference>
<protein>
    <submittedName>
        <fullName evidence="2">Uncharacterized protein</fullName>
    </submittedName>
</protein>
<proteinExistence type="predicted"/>
<dbReference type="EMBL" id="CADCTH010000395">
    <property type="protein sequence ID" value="CAA9273310.1"/>
    <property type="molecule type" value="Genomic_DNA"/>
</dbReference>
<sequence length="75" mass="8248">CGEGLATSPVARYTLITAGDAAARADDRGGTAPSWGVFWRPTPAWPPRWHRRCPYPPDRPHPRDKRGRGGQDAAR</sequence>
<feature type="region of interest" description="Disordered" evidence="1">
    <location>
        <begin position="48"/>
        <end position="75"/>
    </location>
</feature>
<feature type="non-terminal residue" evidence="2">
    <location>
        <position position="75"/>
    </location>
</feature>
<evidence type="ECO:0000256" key="1">
    <source>
        <dbReference type="SAM" id="MobiDB-lite"/>
    </source>
</evidence>